<feature type="compositionally biased region" description="Acidic residues" evidence="1">
    <location>
        <begin position="510"/>
        <end position="519"/>
    </location>
</feature>
<feature type="transmembrane region" description="Helical" evidence="2">
    <location>
        <begin position="340"/>
        <end position="361"/>
    </location>
</feature>
<evidence type="ECO:0000256" key="1">
    <source>
        <dbReference type="SAM" id="MobiDB-lite"/>
    </source>
</evidence>
<keyword evidence="2" id="KW-1133">Transmembrane helix</keyword>
<feature type="compositionally biased region" description="Polar residues" evidence="1">
    <location>
        <begin position="526"/>
        <end position="536"/>
    </location>
</feature>
<organism evidence="3 4">
    <name type="scientific">Haloferax larsenii</name>
    <dbReference type="NCBI Taxonomy" id="302484"/>
    <lineage>
        <taxon>Archaea</taxon>
        <taxon>Methanobacteriati</taxon>
        <taxon>Methanobacteriota</taxon>
        <taxon>Stenosarchaea group</taxon>
        <taxon>Halobacteria</taxon>
        <taxon>Halobacteriales</taxon>
        <taxon>Haloferacaceae</taxon>
        <taxon>Haloferax</taxon>
    </lineage>
</organism>
<evidence type="ECO:0000313" key="4">
    <source>
        <dbReference type="Proteomes" id="UP000183894"/>
    </source>
</evidence>
<feature type="transmembrane region" description="Helical" evidence="2">
    <location>
        <begin position="149"/>
        <end position="172"/>
    </location>
</feature>
<dbReference type="OrthoDB" id="346521at2157"/>
<evidence type="ECO:0000313" key="3">
    <source>
        <dbReference type="EMBL" id="SEK86972.1"/>
    </source>
</evidence>
<dbReference type="RefSeq" id="WP_074792696.1">
    <property type="nucleotide sequence ID" value="NZ_FOAD01000002.1"/>
</dbReference>
<accession>A0A1H7KJM5</accession>
<dbReference type="EMBL" id="FOAD01000002">
    <property type="protein sequence ID" value="SEK86972.1"/>
    <property type="molecule type" value="Genomic_DNA"/>
</dbReference>
<name>A0A1H7KJM5_HALLR</name>
<feature type="transmembrane region" description="Helical" evidence="2">
    <location>
        <begin position="21"/>
        <end position="40"/>
    </location>
</feature>
<sequence>MADRFTGFLDSYDLFGKAIPGIAWFFGILLVLPTTLQLGIPGEEVQLKGLALILVASAFVGLIFGQGVDTLARLFEQNMEWIRRQLSGFSRILTVLYGKASVSLQPRLEQHLEANAESHPRATFYGISIFGIFGLTGFVNIIIHNYVHINTIGTVIFIAILIFISIIISIVLRELLDREDIFGQVNLLEDFQRVDPSSLIGGLYNWSHSQFDALNATVTSHRELFASYLETRADTYVEPVDPSDIGYTRFEAVIEPYLGISLEEYEDEQDLFVSIYPFVTSHLRANGFNRAEGFQARYSFCRSMWLTTSFFSTILLGIYFHTKGIHSLETLTRPQPHYLIIASLLLGWFLVITTFVSRVFEKAFSLIDSYSPTVTWIVGGGYALHIFSIQSILSKLVIGSYQTLWNGIVILLTTVVTVSRAAASLSGLLFGYNNFNEVVTIYVFGDATLGVAVFLLVAAFAFFDATGSYKRNYVEYLISETWVSLAEAVDSNNNEEAEKTGDNNRGETQNDTDDGEDDSVPDKLQNESSDNDSTGR</sequence>
<keyword evidence="2" id="KW-0472">Membrane</keyword>
<protein>
    <submittedName>
        <fullName evidence="3">Uncharacterized protein</fullName>
    </submittedName>
</protein>
<feature type="transmembrane region" description="Helical" evidence="2">
    <location>
        <begin position="122"/>
        <end position="143"/>
    </location>
</feature>
<dbReference type="Proteomes" id="UP000183894">
    <property type="component" value="Unassembled WGS sequence"/>
</dbReference>
<feature type="region of interest" description="Disordered" evidence="1">
    <location>
        <begin position="493"/>
        <end position="536"/>
    </location>
</feature>
<feature type="transmembrane region" description="Helical" evidence="2">
    <location>
        <begin position="300"/>
        <end position="320"/>
    </location>
</feature>
<feature type="transmembrane region" description="Helical" evidence="2">
    <location>
        <begin position="373"/>
        <end position="393"/>
    </location>
</feature>
<evidence type="ECO:0000256" key="2">
    <source>
        <dbReference type="SAM" id="Phobius"/>
    </source>
</evidence>
<dbReference type="AlphaFoldDB" id="A0A1H7KJM5"/>
<feature type="compositionally biased region" description="Basic and acidic residues" evidence="1">
    <location>
        <begin position="496"/>
        <end position="505"/>
    </location>
</feature>
<keyword evidence="2" id="KW-0812">Transmembrane</keyword>
<proteinExistence type="predicted"/>
<feature type="transmembrane region" description="Helical" evidence="2">
    <location>
        <begin position="52"/>
        <end position="75"/>
    </location>
</feature>
<gene>
    <name evidence="3" type="ORF">SAMN04488691_10226</name>
</gene>
<feature type="transmembrane region" description="Helical" evidence="2">
    <location>
        <begin position="405"/>
        <end position="432"/>
    </location>
</feature>
<feature type="transmembrane region" description="Helical" evidence="2">
    <location>
        <begin position="439"/>
        <end position="463"/>
    </location>
</feature>
<reference evidence="3 4" key="1">
    <citation type="submission" date="2016-10" db="EMBL/GenBank/DDBJ databases">
        <authorList>
            <person name="de Groot N.N."/>
        </authorList>
    </citation>
    <scope>NUCLEOTIDE SEQUENCE [LARGE SCALE GENOMIC DNA]</scope>
    <source>
        <strain evidence="3 4">CDM_5</strain>
    </source>
</reference>